<dbReference type="Pfam" id="PF04390">
    <property type="entry name" value="LptE"/>
    <property type="match status" value="1"/>
</dbReference>
<name>A0A838XSP6_9HYPH</name>
<dbReference type="InterPro" id="IPR007485">
    <property type="entry name" value="LPS_assembly_LptE"/>
</dbReference>
<dbReference type="EMBL" id="JACEON010000005">
    <property type="protein sequence ID" value="MBA4611566.1"/>
    <property type="molecule type" value="Genomic_DNA"/>
</dbReference>
<reference evidence="1 2" key="2">
    <citation type="submission" date="2020-08" db="EMBL/GenBank/DDBJ databases">
        <title>Stappia taiwanensis sp. nov., isolated from a coastal thermal spring.</title>
        <authorList>
            <person name="Kampfer P."/>
        </authorList>
    </citation>
    <scope>NUCLEOTIDE SEQUENCE [LARGE SCALE GENOMIC DNA]</scope>
    <source>
        <strain evidence="1 2">DSM 23284</strain>
    </source>
</reference>
<dbReference type="Proteomes" id="UP000559404">
    <property type="component" value="Unassembled WGS sequence"/>
</dbReference>
<dbReference type="InterPro" id="IPR006311">
    <property type="entry name" value="TAT_signal"/>
</dbReference>
<keyword evidence="2" id="KW-1185">Reference proteome</keyword>
<comment type="caution">
    <text evidence="1">The sequence shown here is derived from an EMBL/GenBank/DDBJ whole genome shotgun (WGS) entry which is preliminary data.</text>
</comment>
<proteinExistence type="predicted"/>
<gene>
    <name evidence="1" type="ORF">H1W37_07890</name>
</gene>
<accession>A0A838XSP6</accession>
<dbReference type="PROSITE" id="PS51318">
    <property type="entry name" value="TAT"/>
    <property type="match status" value="1"/>
</dbReference>
<dbReference type="PROSITE" id="PS51257">
    <property type="entry name" value="PROKAR_LIPOPROTEIN"/>
    <property type="match status" value="1"/>
</dbReference>
<evidence type="ECO:0008006" key="3">
    <source>
        <dbReference type="Google" id="ProtNLM"/>
    </source>
</evidence>
<evidence type="ECO:0000313" key="1">
    <source>
        <dbReference type="EMBL" id="MBA4611566.1"/>
    </source>
</evidence>
<dbReference type="AlphaFoldDB" id="A0A838XSP6"/>
<dbReference type="RefSeq" id="WP_181759750.1">
    <property type="nucleotide sequence ID" value="NZ_BMCR01000006.1"/>
</dbReference>
<protein>
    <recommendedName>
        <fullName evidence="3">LPS-assembly lipoprotein</fullName>
    </recommendedName>
</protein>
<reference evidence="1 2" key="1">
    <citation type="submission" date="2020-07" db="EMBL/GenBank/DDBJ databases">
        <authorList>
            <person name="Li M."/>
        </authorList>
    </citation>
    <scope>NUCLEOTIDE SEQUENCE [LARGE SCALE GENOMIC DNA]</scope>
    <source>
        <strain evidence="1 2">DSM 23284</strain>
    </source>
</reference>
<dbReference type="Gene3D" id="3.30.160.150">
    <property type="entry name" value="Lipoprotein like domain"/>
    <property type="match status" value="1"/>
</dbReference>
<organism evidence="1 2">
    <name type="scientific">Stappia taiwanensis</name>
    <dbReference type="NCBI Taxonomy" id="992267"/>
    <lineage>
        <taxon>Bacteria</taxon>
        <taxon>Pseudomonadati</taxon>
        <taxon>Pseudomonadota</taxon>
        <taxon>Alphaproteobacteria</taxon>
        <taxon>Hyphomicrobiales</taxon>
        <taxon>Stappiaceae</taxon>
        <taxon>Stappia</taxon>
    </lineage>
</organism>
<evidence type="ECO:0000313" key="2">
    <source>
        <dbReference type="Proteomes" id="UP000559404"/>
    </source>
</evidence>
<sequence length="192" mass="20243">MSSSDRNRPAAPGRRVFLGLGLGAVGALALGGCQVRPLYGSLDSAPGVPGVADDLAAIDIAEVTSGSTLDLARVGQVLRNELVFGFRRGREAAPAQYRLKIIINRPLSEVGVERLADVPSAYTVTVNASYVLSEIEGDRTLTTGRAFGSASFDFSSQRFANLRAERDAENRAAKAVAADIQTRIAGFFATRG</sequence>
<dbReference type="GO" id="GO:0019867">
    <property type="term" value="C:outer membrane"/>
    <property type="evidence" value="ECO:0007669"/>
    <property type="project" value="InterPro"/>
</dbReference>
<dbReference type="GO" id="GO:0043165">
    <property type="term" value="P:Gram-negative-bacterium-type cell outer membrane assembly"/>
    <property type="evidence" value="ECO:0007669"/>
    <property type="project" value="InterPro"/>
</dbReference>